<dbReference type="SUPFAM" id="SSF53335">
    <property type="entry name" value="S-adenosyl-L-methionine-dependent methyltransferases"/>
    <property type="match status" value="1"/>
</dbReference>
<dbReference type="OrthoDB" id="9795085at2"/>
<dbReference type="PANTHER" id="PTHR43861">
    <property type="entry name" value="TRANS-ACONITATE 2-METHYLTRANSFERASE-RELATED"/>
    <property type="match status" value="1"/>
</dbReference>
<accession>A0A1A5XGD7</accession>
<dbReference type="InterPro" id="IPR029063">
    <property type="entry name" value="SAM-dependent_MTases_sf"/>
</dbReference>
<protein>
    <submittedName>
        <fullName evidence="2">Trans-aconitate 2-methyltransferase</fullName>
    </submittedName>
</protein>
<dbReference type="GO" id="GO:0030798">
    <property type="term" value="F:trans-aconitate 2-methyltransferase activity"/>
    <property type="evidence" value="ECO:0007669"/>
    <property type="project" value="InterPro"/>
</dbReference>
<dbReference type="PANTHER" id="PTHR43861:SF1">
    <property type="entry name" value="TRANS-ACONITATE 2-METHYLTRANSFERASE"/>
    <property type="match status" value="1"/>
</dbReference>
<dbReference type="NCBIfam" id="NF002463">
    <property type="entry name" value="PRK01683.1"/>
    <property type="match status" value="1"/>
</dbReference>
<dbReference type="InterPro" id="IPR023149">
    <property type="entry name" value="Trans_acon_MeTrfase_C"/>
</dbReference>
<sequence>MLNNAADKTTTRDGYAKQYVQFEDERTRPVRDLLAAVPIAPEQTIRTAIDIGCGPANSTGILMARVPGAQVSGLDASADMLDAARKRLPQLQFELADIAEWSARGSDAPRYDLMLANAVLQWLPDHDTLFPRLVQRLAPGGHLAIQMPDNLDEPAHTLLREIAAEAPWASHLAGVARTERFDARHYYALLKPLCARVDVWRTTYYHPLAGGADAVVEWFKGSAMRPFLAALRSDDERAAFTARYREAIAHAYPALDDGVVLLPFPRLFIVATRG</sequence>
<dbReference type="Gene3D" id="3.40.50.150">
    <property type="entry name" value="Vaccinia Virus protein VP39"/>
    <property type="match status" value="1"/>
</dbReference>
<comment type="caution">
    <text evidence="2">The sequence shown here is derived from an EMBL/GenBank/DDBJ whole genome shotgun (WGS) entry which is preliminary data.</text>
</comment>
<dbReference type="InterPro" id="IPR013217">
    <property type="entry name" value="Methyltransf_12"/>
</dbReference>
<dbReference type="RefSeq" id="WP_065059449.1">
    <property type="nucleotide sequence ID" value="NZ_CADFGN010000017.1"/>
</dbReference>
<dbReference type="AlphaFoldDB" id="A0A1A5XGD7"/>
<name>A0A1A5XGD7_9BURK</name>
<gene>
    <name evidence="2" type="ORF">SAMN05216550_119109</name>
</gene>
<dbReference type="Pfam" id="PF08242">
    <property type="entry name" value="Methyltransf_12"/>
    <property type="match status" value="1"/>
</dbReference>
<feature type="domain" description="Methyltransferase type 12" evidence="1">
    <location>
        <begin position="49"/>
        <end position="143"/>
    </location>
</feature>
<dbReference type="EMBL" id="FNZM01000019">
    <property type="protein sequence ID" value="SEK10838.1"/>
    <property type="molecule type" value="Genomic_DNA"/>
</dbReference>
<evidence type="ECO:0000313" key="2">
    <source>
        <dbReference type="EMBL" id="SEK10838.1"/>
    </source>
</evidence>
<organism evidence="2 3">
    <name type="scientific">Paraburkholderia tropica</name>
    <dbReference type="NCBI Taxonomy" id="92647"/>
    <lineage>
        <taxon>Bacteria</taxon>
        <taxon>Pseudomonadati</taxon>
        <taxon>Pseudomonadota</taxon>
        <taxon>Betaproteobacteria</taxon>
        <taxon>Burkholderiales</taxon>
        <taxon>Burkholderiaceae</taxon>
        <taxon>Paraburkholderia</taxon>
    </lineage>
</organism>
<dbReference type="CDD" id="cd02440">
    <property type="entry name" value="AdoMet_MTases"/>
    <property type="match status" value="1"/>
</dbReference>
<evidence type="ECO:0000259" key="1">
    <source>
        <dbReference type="Pfam" id="PF08242"/>
    </source>
</evidence>
<dbReference type="Gene3D" id="1.10.150.290">
    <property type="entry name" value="S-adenosyl-L-methionine-dependent methyltransferases"/>
    <property type="match status" value="1"/>
</dbReference>
<evidence type="ECO:0000313" key="3">
    <source>
        <dbReference type="Proteomes" id="UP000183529"/>
    </source>
</evidence>
<dbReference type="Proteomes" id="UP000183529">
    <property type="component" value="Unassembled WGS sequence"/>
</dbReference>
<reference evidence="2 3" key="1">
    <citation type="submission" date="2016-10" db="EMBL/GenBank/DDBJ databases">
        <authorList>
            <person name="Varghese N."/>
            <person name="Submissions S."/>
        </authorList>
    </citation>
    <scope>NUCLEOTIDE SEQUENCE [LARGE SCALE GENOMIC DNA]</scope>
    <source>
        <strain evidence="2 3">LMG 22274</strain>
    </source>
</reference>
<proteinExistence type="predicted"/>